<evidence type="ECO:0000259" key="1">
    <source>
        <dbReference type="Pfam" id="PF03992"/>
    </source>
</evidence>
<reference evidence="2" key="1">
    <citation type="submission" date="2023-10" db="EMBL/GenBank/DDBJ databases">
        <title>Development of a sustainable strategy for remediation of hydrocarbon-contaminated territories based on the waste exchange concept.</title>
        <authorList>
            <person name="Krivoruchko A."/>
        </authorList>
    </citation>
    <scope>NUCLEOTIDE SEQUENCE</scope>
    <source>
        <strain evidence="2">IEGM 68</strain>
    </source>
</reference>
<dbReference type="GO" id="GO:0004497">
    <property type="term" value="F:monooxygenase activity"/>
    <property type="evidence" value="ECO:0007669"/>
    <property type="project" value="UniProtKB-KW"/>
</dbReference>
<dbReference type="InterPro" id="IPR007138">
    <property type="entry name" value="ABM_dom"/>
</dbReference>
<proteinExistence type="predicted"/>
<dbReference type="SUPFAM" id="SSF54909">
    <property type="entry name" value="Dimeric alpha+beta barrel"/>
    <property type="match status" value="1"/>
</dbReference>
<protein>
    <submittedName>
        <fullName evidence="2">Antibiotic biosynthesis monooxygenase</fullName>
    </submittedName>
</protein>
<evidence type="ECO:0000313" key="3">
    <source>
        <dbReference type="Proteomes" id="UP001185863"/>
    </source>
</evidence>
<accession>A0AAE4V0H1</accession>
<organism evidence="2 3">
    <name type="scientific">Rhodococcus oxybenzonivorans</name>
    <dbReference type="NCBI Taxonomy" id="1990687"/>
    <lineage>
        <taxon>Bacteria</taxon>
        <taxon>Bacillati</taxon>
        <taxon>Actinomycetota</taxon>
        <taxon>Actinomycetes</taxon>
        <taxon>Mycobacteriales</taxon>
        <taxon>Nocardiaceae</taxon>
        <taxon>Rhodococcus</taxon>
    </lineage>
</organism>
<gene>
    <name evidence="2" type="ORF">R4315_14560</name>
</gene>
<dbReference type="Proteomes" id="UP001185863">
    <property type="component" value="Unassembled WGS sequence"/>
</dbReference>
<sequence>MVPLIAIVELHIDVTKADDAKTAIREMLSETRSFDGCERVDVLVDQDDPGHLRLYEVWETKEHNAAYSQWRRGPGRSTSLGPLLTTTPASAKFAVDDSI</sequence>
<feature type="domain" description="ABM" evidence="1">
    <location>
        <begin position="4"/>
        <end position="68"/>
    </location>
</feature>
<dbReference type="Gene3D" id="3.30.70.100">
    <property type="match status" value="1"/>
</dbReference>
<comment type="caution">
    <text evidence="2">The sequence shown here is derived from an EMBL/GenBank/DDBJ whole genome shotgun (WGS) entry which is preliminary data.</text>
</comment>
<dbReference type="EMBL" id="JAWLUP010000031">
    <property type="protein sequence ID" value="MDV7265756.1"/>
    <property type="molecule type" value="Genomic_DNA"/>
</dbReference>
<dbReference type="InterPro" id="IPR011008">
    <property type="entry name" value="Dimeric_a/b-barrel"/>
</dbReference>
<dbReference type="AlphaFoldDB" id="A0AAE4V0H1"/>
<dbReference type="RefSeq" id="WP_317743481.1">
    <property type="nucleotide sequence ID" value="NZ_JAWLUP010000031.1"/>
</dbReference>
<evidence type="ECO:0000313" key="2">
    <source>
        <dbReference type="EMBL" id="MDV7265756.1"/>
    </source>
</evidence>
<dbReference type="Pfam" id="PF03992">
    <property type="entry name" value="ABM"/>
    <property type="match status" value="1"/>
</dbReference>
<name>A0AAE4V0H1_9NOCA</name>
<keyword evidence="2" id="KW-0560">Oxidoreductase</keyword>
<keyword evidence="2" id="KW-0503">Monooxygenase</keyword>